<comment type="caution">
    <text evidence="1">The sequence shown here is derived from an EMBL/GenBank/DDBJ whole genome shotgun (WGS) entry which is preliminary data.</text>
</comment>
<reference evidence="1 2" key="1">
    <citation type="submission" date="2016-02" db="EMBL/GenBank/DDBJ databases">
        <title>Genome analysis of coral dinoflagellate symbionts highlights evolutionary adaptations to a symbiotic lifestyle.</title>
        <authorList>
            <person name="Aranda M."/>
            <person name="Li Y."/>
            <person name="Liew Y.J."/>
            <person name="Baumgarten S."/>
            <person name="Simakov O."/>
            <person name="Wilson M."/>
            <person name="Piel J."/>
            <person name="Ashoor H."/>
            <person name="Bougouffa S."/>
            <person name="Bajic V.B."/>
            <person name="Ryu T."/>
            <person name="Ravasi T."/>
            <person name="Bayer T."/>
            <person name="Micklem G."/>
            <person name="Kim H."/>
            <person name="Bhak J."/>
            <person name="Lajeunesse T.C."/>
            <person name="Voolstra C.R."/>
        </authorList>
    </citation>
    <scope>NUCLEOTIDE SEQUENCE [LARGE SCALE GENOMIC DNA]</scope>
    <source>
        <strain evidence="1 2">CCMP2467</strain>
    </source>
</reference>
<keyword evidence="2" id="KW-1185">Reference proteome</keyword>
<dbReference type="EMBL" id="LSRX01002774">
    <property type="protein sequence ID" value="OLP75123.1"/>
    <property type="molecule type" value="Genomic_DNA"/>
</dbReference>
<accession>A0A1Q9BWP4</accession>
<protein>
    <submittedName>
        <fullName evidence="1">Uncharacterized protein</fullName>
    </submittedName>
</protein>
<sequence length="100" mass="11902">MGPVFEDYFDVNPTFKFIMQHARQLFPQAHIAHWGADTKLWEQETNLIVQHLKATVELIRGLRPEKYVDDFETDNRRCLISIGFLAQPWAIYKCFEMQAW</sequence>
<evidence type="ECO:0000313" key="1">
    <source>
        <dbReference type="EMBL" id="OLP75123.1"/>
    </source>
</evidence>
<dbReference type="Proteomes" id="UP000186817">
    <property type="component" value="Unassembled WGS sequence"/>
</dbReference>
<name>A0A1Q9BWP4_SYMMI</name>
<proteinExistence type="predicted"/>
<organism evidence="1 2">
    <name type="scientific">Symbiodinium microadriaticum</name>
    <name type="common">Dinoflagellate</name>
    <name type="synonym">Zooxanthella microadriatica</name>
    <dbReference type="NCBI Taxonomy" id="2951"/>
    <lineage>
        <taxon>Eukaryota</taxon>
        <taxon>Sar</taxon>
        <taxon>Alveolata</taxon>
        <taxon>Dinophyceae</taxon>
        <taxon>Suessiales</taxon>
        <taxon>Symbiodiniaceae</taxon>
        <taxon>Symbiodinium</taxon>
    </lineage>
</organism>
<gene>
    <name evidence="1" type="ORF">AK812_SmicGene45131</name>
</gene>
<evidence type="ECO:0000313" key="2">
    <source>
        <dbReference type="Proteomes" id="UP000186817"/>
    </source>
</evidence>
<dbReference type="AlphaFoldDB" id="A0A1Q9BWP4"/>